<dbReference type="GO" id="GO:0003677">
    <property type="term" value="F:DNA binding"/>
    <property type="evidence" value="ECO:0007669"/>
    <property type="project" value="UniProtKB-KW"/>
</dbReference>
<protein>
    <submittedName>
        <fullName evidence="2">DNA-binding protein</fullName>
    </submittedName>
</protein>
<dbReference type="EMBL" id="CAACVI010000045">
    <property type="protein sequence ID" value="VEN74753.1"/>
    <property type="molecule type" value="Genomic_DNA"/>
</dbReference>
<dbReference type="InterPro" id="IPR018004">
    <property type="entry name" value="KilA/APSES_HTH"/>
</dbReference>
<organism evidence="2">
    <name type="scientific">uncultured Desulfobacteraceae bacterium</name>
    <dbReference type="NCBI Taxonomy" id="218296"/>
    <lineage>
        <taxon>Bacteria</taxon>
        <taxon>Pseudomonadati</taxon>
        <taxon>Thermodesulfobacteriota</taxon>
        <taxon>Desulfobacteria</taxon>
        <taxon>Desulfobacterales</taxon>
        <taxon>Desulfobacteraceae</taxon>
        <taxon>environmental samples</taxon>
    </lineage>
</organism>
<dbReference type="SMART" id="SM01252">
    <property type="entry name" value="KilA-N"/>
    <property type="match status" value="1"/>
</dbReference>
<gene>
    <name evidence="2" type="ORF">EPICR_50029</name>
</gene>
<proteinExistence type="predicted"/>
<dbReference type="Pfam" id="PF04383">
    <property type="entry name" value="KilA-N"/>
    <property type="match status" value="1"/>
</dbReference>
<name>A0A484HJX2_9BACT</name>
<sequence>MPPKNRSLVVQETEIHITTKNKEDYICITDMLKAKDGDFFITDWLRNRNTLEFLSVWEKINNSNFNYGEFAIIKTRSGLNNFKISVKEWVKQTNAIGVFAKAGRYGGTFAHKDIAFEFGSWLSPEFKLYLIKEFQRLKEQEISSEHIEWDIKRTLTKAHYRIHSDAVSKYLVPPQISNIQAGHIYASEADLLNTALFGKTARQWRAKNPKKKGNIRDYATVEQLVVLASLESQNALLIEQGMEQINRIEILNKLARKQMLLLIENSSIKKLQ</sequence>
<dbReference type="InterPro" id="IPR017880">
    <property type="entry name" value="KilA_N"/>
</dbReference>
<feature type="domain" description="KilA-N" evidence="1">
    <location>
        <begin position="6"/>
        <end position="137"/>
    </location>
</feature>
<dbReference type="PROSITE" id="PS51301">
    <property type="entry name" value="KILA_N"/>
    <property type="match status" value="1"/>
</dbReference>
<accession>A0A484HJX2</accession>
<reference evidence="2" key="1">
    <citation type="submission" date="2019-01" db="EMBL/GenBank/DDBJ databases">
        <authorList>
            <consortium name="Genoscope - CEA"/>
            <person name="William W."/>
        </authorList>
    </citation>
    <scope>NUCLEOTIDE SEQUENCE</scope>
    <source>
        <strain evidence="2">CR-1</strain>
    </source>
</reference>
<dbReference type="AlphaFoldDB" id="A0A484HJX2"/>
<evidence type="ECO:0000313" key="2">
    <source>
        <dbReference type="EMBL" id="VEN74753.1"/>
    </source>
</evidence>
<keyword evidence="2" id="KW-0238">DNA-binding</keyword>
<evidence type="ECO:0000259" key="1">
    <source>
        <dbReference type="PROSITE" id="PS51301"/>
    </source>
</evidence>